<feature type="domain" description="ORC1/DEAH AAA+ ATPase" evidence="1">
    <location>
        <begin position="20"/>
        <end position="149"/>
    </location>
</feature>
<accession>A0ABP8LNK4</accession>
<proteinExistence type="predicted"/>
<protein>
    <recommendedName>
        <fullName evidence="1">ORC1/DEAH AAA+ ATPase domain-containing protein</fullName>
    </recommendedName>
</protein>
<evidence type="ECO:0000259" key="1">
    <source>
        <dbReference type="Pfam" id="PF13401"/>
    </source>
</evidence>
<sequence>MTERAKLPGKVATLLRAPANVALHGSPGSGKSFISDKVVGLLTTDPTTSVIRVDLSTTMSGAAVFEEVRRQLEPDTAAASYESSNVHVEWRGIRAGLMGFQGHVVLVLDQFDRVLRFGDGQEFLLLLRELVHRPESICCTALVGSRRSLQAIEAGVRGISTLASVFYTEFLGSARLEDLSALGPGAKGLSIRKRHECLEWSGGHPALAKYWLSTRPDRQPDPASELERIRTVLRVLDHLADVDLVDAAAQTVLGPVIDEFLFERQELQLLGVLPSSASDQPVEETLAGQGTFRDALRMRTRSMNPWGVLGAAEVQLRGIVDIVMRDAYGQVWADEMAKRHSGIRRLKDEATEKLERDERSFGRSSPWLSYTYPGDLWTIVQAEWAVFEPVFNTRDKAYWRTIIVGLAQYRAPLAHGRPEVLSEEQRTQCRIFAEKIIERLRAFQADTR</sequence>
<dbReference type="InterPro" id="IPR049945">
    <property type="entry name" value="AAA_22"/>
</dbReference>
<keyword evidence="3" id="KW-1185">Reference proteome</keyword>
<reference evidence="3" key="1">
    <citation type="journal article" date="2019" name="Int. J. Syst. Evol. Microbiol.">
        <title>The Global Catalogue of Microorganisms (GCM) 10K type strain sequencing project: providing services to taxonomists for standard genome sequencing and annotation.</title>
        <authorList>
            <consortium name="The Broad Institute Genomics Platform"/>
            <consortium name="The Broad Institute Genome Sequencing Center for Infectious Disease"/>
            <person name="Wu L."/>
            <person name="Ma J."/>
        </authorList>
    </citation>
    <scope>NUCLEOTIDE SEQUENCE [LARGE SCALE GENOMIC DNA]</scope>
    <source>
        <strain evidence="3">JCM 17810</strain>
    </source>
</reference>
<organism evidence="2 3">
    <name type="scientific">Georgenia halophila</name>
    <dbReference type="NCBI Taxonomy" id="620889"/>
    <lineage>
        <taxon>Bacteria</taxon>
        <taxon>Bacillati</taxon>
        <taxon>Actinomycetota</taxon>
        <taxon>Actinomycetes</taxon>
        <taxon>Micrococcales</taxon>
        <taxon>Bogoriellaceae</taxon>
        <taxon>Georgenia</taxon>
    </lineage>
</organism>
<dbReference type="SUPFAM" id="SSF52540">
    <property type="entry name" value="P-loop containing nucleoside triphosphate hydrolases"/>
    <property type="match status" value="1"/>
</dbReference>
<dbReference type="EMBL" id="BAABGN010000013">
    <property type="protein sequence ID" value="GAA4431511.1"/>
    <property type="molecule type" value="Genomic_DNA"/>
</dbReference>
<dbReference type="Gene3D" id="3.40.50.300">
    <property type="entry name" value="P-loop containing nucleotide triphosphate hydrolases"/>
    <property type="match status" value="1"/>
</dbReference>
<evidence type="ECO:0000313" key="3">
    <source>
        <dbReference type="Proteomes" id="UP001500622"/>
    </source>
</evidence>
<dbReference type="Pfam" id="PF13401">
    <property type="entry name" value="AAA_22"/>
    <property type="match status" value="1"/>
</dbReference>
<dbReference type="InterPro" id="IPR027417">
    <property type="entry name" value="P-loop_NTPase"/>
</dbReference>
<dbReference type="Proteomes" id="UP001500622">
    <property type="component" value="Unassembled WGS sequence"/>
</dbReference>
<name>A0ABP8LNK4_9MICO</name>
<gene>
    <name evidence="2" type="ORF">GCM10023169_36130</name>
</gene>
<comment type="caution">
    <text evidence="2">The sequence shown here is derived from an EMBL/GenBank/DDBJ whole genome shotgun (WGS) entry which is preliminary data.</text>
</comment>
<evidence type="ECO:0000313" key="2">
    <source>
        <dbReference type="EMBL" id="GAA4431511.1"/>
    </source>
</evidence>